<evidence type="ECO:0000256" key="2">
    <source>
        <dbReference type="SAM" id="MobiDB-lite"/>
    </source>
</evidence>
<evidence type="ECO:0000256" key="1">
    <source>
        <dbReference type="SAM" id="Coils"/>
    </source>
</evidence>
<feature type="signal peptide" evidence="3">
    <location>
        <begin position="1"/>
        <end position="15"/>
    </location>
</feature>
<name>A0A813LAS4_POLGL</name>
<evidence type="ECO:0000313" key="4">
    <source>
        <dbReference type="EMBL" id="CAE8722953.1"/>
    </source>
</evidence>
<comment type="caution">
    <text evidence="4">The sequence shown here is derived from an EMBL/GenBank/DDBJ whole genome shotgun (WGS) entry which is preliminary data.</text>
</comment>
<dbReference type="InterPro" id="IPR029058">
    <property type="entry name" value="AB_hydrolase_fold"/>
</dbReference>
<protein>
    <submittedName>
        <fullName evidence="4">Uncharacterized protein</fullName>
    </submittedName>
</protein>
<evidence type="ECO:0000256" key="3">
    <source>
        <dbReference type="SAM" id="SignalP"/>
    </source>
</evidence>
<organism evidence="4 5">
    <name type="scientific">Polarella glacialis</name>
    <name type="common">Dinoflagellate</name>
    <dbReference type="NCBI Taxonomy" id="89957"/>
    <lineage>
        <taxon>Eukaryota</taxon>
        <taxon>Sar</taxon>
        <taxon>Alveolata</taxon>
        <taxon>Dinophyceae</taxon>
        <taxon>Suessiales</taxon>
        <taxon>Suessiaceae</taxon>
        <taxon>Polarella</taxon>
    </lineage>
</organism>
<keyword evidence="3" id="KW-0732">Signal</keyword>
<accession>A0A813LAS4</accession>
<evidence type="ECO:0000313" key="5">
    <source>
        <dbReference type="Proteomes" id="UP000626109"/>
    </source>
</evidence>
<feature type="compositionally biased region" description="Acidic residues" evidence="2">
    <location>
        <begin position="87"/>
        <end position="125"/>
    </location>
</feature>
<keyword evidence="1" id="KW-0175">Coiled coil</keyword>
<dbReference type="Proteomes" id="UP000626109">
    <property type="component" value="Unassembled WGS sequence"/>
</dbReference>
<dbReference type="SUPFAM" id="SSF53474">
    <property type="entry name" value="alpha/beta-Hydrolases"/>
    <property type="match status" value="1"/>
</dbReference>
<feature type="compositionally biased region" description="Basic and acidic residues" evidence="2">
    <location>
        <begin position="139"/>
        <end position="152"/>
    </location>
</feature>
<feature type="chain" id="PRO_5032828427" evidence="3">
    <location>
        <begin position="16"/>
        <end position="1991"/>
    </location>
</feature>
<reference evidence="4" key="1">
    <citation type="submission" date="2021-02" db="EMBL/GenBank/DDBJ databases">
        <authorList>
            <person name="Dougan E. K."/>
            <person name="Rhodes N."/>
            <person name="Thang M."/>
            <person name="Chan C."/>
        </authorList>
    </citation>
    <scope>NUCLEOTIDE SEQUENCE</scope>
</reference>
<feature type="coiled-coil region" evidence="1">
    <location>
        <begin position="1829"/>
        <end position="1863"/>
    </location>
</feature>
<sequence>MRVLCCALLLLGALASETLEESVQKGVADVASEKCEWLKKEMAAGKMEWLAQQDWFPGQAKMCELGIESGEDGEGNENAQNLEDADMPMAGEEDQSNDSGDGENKEDTDENRDDQQDADDEEDNADEMKDSTDEADDNSETKDKTKKHGKDEKTAAIAGLKKKCKWLKQELASGNQEWLLKQSWYSKLASKCGLEPKQDRTEDDKKATLKKKCIWLKRAMASGKQEWLLKQSWYPFLVSACGLESKGVPAETDTPSSGGLKIKRESQEKHRSLWLCKGRTHSNDYTIVTIYELVTYMTHGYPVLVRALAQLRNALRASLALMNKPEEKIDADLLARLLAGLRSGWGKGLPVDPCPGVWRPYLFGFKDASENLQEIRGILGITSRPADQMSIEQITEGVRRILILKYSHHLLVSSSYWSESQARSIAKALAADCCLEHVAETGHGLEECIPMQFAAHLPWSTPRWVQMSQRLSIAALRPLFLNLCGWTSRRVETPSGLMHVYECPAQNPGDGAEPPLLLQHGMFVTGWSMALLGWLLSRRGRQVVIPELFDFDHGLSASSAAQAGGQKVRRVADSLEALMCVLRFAGPSEQGHSFGGCLVARLARRCEEEGLPVRKVVLLGPGGPVIDLNHNPSFTRFVNSPIEEIDANLPRWVPRTPINAVNTLIGLEYPEYLGCWESFGSNHPTLLLWGDQDHVARPRKLPSLGPYLKAGVGSEHEQAFCSRFQNLDALWVKGGGTIVLKLASCHNIQIDSALAVAPAIAVQARVMDAWLRHGTADAAQGGRSLAELLLVPTNAKLERMNLAGEGSVDIFPPTSGRVRNGPGSWHFGLLEVMAPHRISVPLDRGILEALARVEGTDGLSDADICENFEAIHTILEHCDPRMVAKYFIDDRPVLFDTILENCRVDVVPFDVNVNTVVEFINAYHFFKLDLDPSDRVRVKEHRLTVYSMETAMLMLPELQFGANRELTVAFYFTVDDFGEEESDEKRFGFIFNTCRVFFSPEQDSAGIDQFRKVYIDWGIKAHEPERHDLSFSFLEGERIRCVLNLSQDGFSHMQVCKMGAFADGVFVLPLALTLSEFCHPTRGSTAQLGIFISAPGCRKSFSLESLCLLQESASALDRDVDLAWPLLMRRSAMLVDLIQPFMAHGKRKDAKDSHLDGRARLLSAVLQIFVTAIEPARRGRSQDSITAILKHIDRIVLRTQDLSKIIPSLRAVIDLLDYYVGLENSSDFEEEKAWLLQLLGHCCTDDENLCAELLRYRDGTLLLSQQRMLMDDSKIAWKEVLALRERSDYDPRSVHPVVMMQRAALFSVMQIIRPQQVAEIVMRTIDLKLERRIIGSLDEMTVATVFEGQDTRKCYTMKFVIVMRPGSSRLSKVPDFQPMFLGGETNLPTVYINLEDFFVWVQIPTVSGKLETFTCKIGIDSLPQGQVVVTTVVNGSAVQVYLNEHPQLPISRKLSCNAKPLCPGNVYSGKFRSLMPKPGGPVFDGVLTLLCASMNASAPHEAGLHECIAKRILQRRKAPARRLARAEACHMFCCVARGFHGFDLHDTPGPMNVSLMTDRLQRDFAGLPSEQSFLLFYCWHAYFAQRALWPIVDRPDSTYNVIEGSGVILQFARLQFLDDPSARREKRRLGELDLIDPTTTMWFLATSASVARFLPHSHPRYMTLLKTPLQRGVFLAALVADNFQKVIKEQKAQSQVGLPPVEEGYAAVDRPHPPDHSVLVAVSIFINFLLLSPRGRNVMSEESSAMLVARLIPLSGVPIDLNDYISKNARQLSIRLLVQLMHAGQKNSTTSVIIDSIFKKAMNEDGLIFKEDLQVLLLGRVLAGLHHIMDQVVRSLSVAERRLRQIEEEINHKMEEIRQAQAQEQAGVPVLVAAASVQFSTKRLMTGRSNLGRLRRIRRAGNHAEVERAQCDMFLNWAGNDMEVILGNLRTNMEHLQKVMDEVISGLPLERVDTAILTRMVNTAFNVPFIHFYQGAHFQAEKMQEVELAEA</sequence>
<proteinExistence type="predicted"/>
<dbReference type="Gene3D" id="3.40.50.1820">
    <property type="entry name" value="alpha/beta hydrolase"/>
    <property type="match status" value="1"/>
</dbReference>
<dbReference type="EMBL" id="CAJNNW010034508">
    <property type="protein sequence ID" value="CAE8722953.1"/>
    <property type="molecule type" value="Genomic_DNA"/>
</dbReference>
<feature type="region of interest" description="Disordered" evidence="2">
    <location>
        <begin position="87"/>
        <end position="152"/>
    </location>
</feature>
<gene>
    <name evidence="4" type="ORF">PGLA2088_LOCUS42848</name>
</gene>